<evidence type="ECO:0000313" key="2">
    <source>
        <dbReference type="EMBL" id="EGG58130.1"/>
    </source>
</evidence>
<dbReference type="HOGENOM" id="CLU_2992598_0_0_10"/>
<keyword evidence="3" id="KW-1185">Reference proteome</keyword>
<protein>
    <submittedName>
        <fullName evidence="2">Uncharacterized protein</fullName>
    </submittedName>
</protein>
<sequence>MWVIHIRLVPHDFSGLELRHHQYVFLFENIVFTSFISSFSFANIYRIPETANKISLF</sequence>
<keyword evidence="1" id="KW-1133">Transmembrane helix</keyword>
<accession>F3QPD6</accession>
<gene>
    <name evidence="2" type="ORF">HMPREF9442_00023</name>
</gene>
<dbReference type="AlphaFoldDB" id="F3QPD6"/>
<reference evidence="2 3" key="1">
    <citation type="submission" date="2011-02" db="EMBL/GenBank/DDBJ databases">
        <authorList>
            <person name="Weinstock G."/>
            <person name="Sodergren E."/>
            <person name="Clifton S."/>
            <person name="Fulton L."/>
            <person name="Fulton B."/>
            <person name="Courtney L."/>
            <person name="Fronick C."/>
            <person name="Harrison M."/>
            <person name="Strong C."/>
            <person name="Farmer C."/>
            <person name="Delahaunty K."/>
            <person name="Markovic C."/>
            <person name="Hall O."/>
            <person name="Minx P."/>
            <person name="Tomlinson C."/>
            <person name="Mitreva M."/>
            <person name="Hou S."/>
            <person name="Chen J."/>
            <person name="Wollam A."/>
            <person name="Pepin K.H."/>
            <person name="Johnson M."/>
            <person name="Bhonagiri V."/>
            <person name="Zhang X."/>
            <person name="Suruliraj S."/>
            <person name="Warren W."/>
            <person name="Chinwalla A."/>
            <person name="Mardis E.R."/>
            <person name="Wilson R.K."/>
        </authorList>
    </citation>
    <scope>NUCLEOTIDE SEQUENCE [LARGE SCALE GENOMIC DNA]</scope>
    <source>
        <strain evidence="2 3">YIT 11841</strain>
    </source>
</reference>
<dbReference type="EMBL" id="AFBR01000001">
    <property type="protein sequence ID" value="EGG58130.1"/>
    <property type="molecule type" value="Genomic_DNA"/>
</dbReference>
<evidence type="ECO:0000313" key="3">
    <source>
        <dbReference type="Proteomes" id="UP000005546"/>
    </source>
</evidence>
<proteinExistence type="predicted"/>
<dbReference type="STRING" id="762982.HMPREF9442_00023"/>
<keyword evidence="1" id="KW-0812">Transmembrane</keyword>
<organism evidence="2 3">
    <name type="scientific">Paraprevotella xylaniphila YIT 11841</name>
    <dbReference type="NCBI Taxonomy" id="762982"/>
    <lineage>
        <taxon>Bacteria</taxon>
        <taxon>Pseudomonadati</taxon>
        <taxon>Bacteroidota</taxon>
        <taxon>Bacteroidia</taxon>
        <taxon>Bacteroidales</taxon>
        <taxon>Prevotellaceae</taxon>
        <taxon>Paraprevotella</taxon>
    </lineage>
</organism>
<name>F3QPD6_9BACT</name>
<keyword evidence="1" id="KW-0472">Membrane</keyword>
<comment type="caution">
    <text evidence="2">The sequence shown here is derived from an EMBL/GenBank/DDBJ whole genome shotgun (WGS) entry which is preliminary data.</text>
</comment>
<dbReference type="Proteomes" id="UP000005546">
    <property type="component" value="Unassembled WGS sequence"/>
</dbReference>
<feature type="transmembrane region" description="Helical" evidence="1">
    <location>
        <begin position="23"/>
        <end position="45"/>
    </location>
</feature>
<evidence type="ECO:0000256" key="1">
    <source>
        <dbReference type="SAM" id="Phobius"/>
    </source>
</evidence>